<feature type="domain" description="Myb/SANT-like" evidence="2">
    <location>
        <begin position="71"/>
        <end position="105"/>
    </location>
</feature>
<dbReference type="EMBL" id="CAUOFW020001691">
    <property type="protein sequence ID" value="CAK9147497.1"/>
    <property type="molecule type" value="Genomic_DNA"/>
</dbReference>
<protein>
    <recommendedName>
        <fullName evidence="2">Myb/SANT-like domain-containing protein</fullName>
    </recommendedName>
</protein>
<comment type="caution">
    <text evidence="3">The sequence shown here is derived from an EMBL/GenBank/DDBJ whole genome shotgun (WGS) entry which is preliminary data.</text>
</comment>
<sequence>MASNSSSKGRGGANLAVQLEGSHIEQSTLNQSSIGENDQHLSDVSFDQVLSVTKWPNGYRGLRSYLLNSWLRNKYRTFKELLSTIGFGWDPETNIVTAEEDVWAQFIMTNPQAKCFCKKGCDHFNLLGLIFEKSIATGILARTSTQGPLTSNEERELEEEFMNGPFDPPPKKNVSTSSQKESKSSKIDNAIDAWIAFSIVRLEKYKCSGHNNHVDDPYSIEICMDVLEAIKDVDSQQYFRACAKFKDHEWRQMFLKMSVLRRKEWLDQIKCHFFCLIMYDTI</sequence>
<dbReference type="PANTHER" id="PTHR47584:SF14">
    <property type="entry name" value="L10-INTERACTING MYB DOMAIN-CONTAINING PROTEIN-LIKE"/>
    <property type="match status" value="1"/>
</dbReference>
<dbReference type="InterPro" id="IPR024752">
    <property type="entry name" value="Myb/SANT-like_dom"/>
</dbReference>
<organism evidence="3 4">
    <name type="scientific">Ilex paraguariensis</name>
    <name type="common">yerba mate</name>
    <dbReference type="NCBI Taxonomy" id="185542"/>
    <lineage>
        <taxon>Eukaryota</taxon>
        <taxon>Viridiplantae</taxon>
        <taxon>Streptophyta</taxon>
        <taxon>Embryophyta</taxon>
        <taxon>Tracheophyta</taxon>
        <taxon>Spermatophyta</taxon>
        <taxon>Magnoliopsida</taxon>
        <taxon>eudicotyledons</taxon>
        <taxon>Gunneridae</taxon>
        <taxon>Pentapetalae</taxon>
        <taxon>asterids</taxon>
        <taxon>campanulids</taxon>
        <taxon>Aquifoliales</taxon>
        <taxon>Aquifoliaceae</taxon>
        <taxon>Ilex</taxon>
    </lineage>
</organism>
<evidence type="ECO:0000313" key="3">
    <source>
        <dbReference type="EMBL" id="CAK9147497.1"/>
    </source>
</evidence>
<name>A0ABC8RSR2_9AQUA</name>
<evidence type="ECO:0000313" key="4">
    <source>
        <dbReference type="Proteomes" id="UP001642360"/>
    </source>
</evidence>
<dbReference type="PANTHER" id="PTHR47584">
    <property type="match status" value="1"/>
</dbReference>
<evidence type="ECO:0000256" key="1">
    <source>
        <dbReference type="SAM" id="MobiDB-lite"/>
    </source>
</evidence>
<evidence type="ECO:0000259" key="2">
    <source>
        <dbReference type="Pfam" id="PF12776"/>
    </source>
</evidence>
<feature type="region of interest" description="Disordered" evidence="1">
    <location>
        <begin position="146"/>
        <end position="184"/>
    </location>
</feature>
<dbReference type="AlphaFoldDB" id="A0ABC8RSR2"/>
<dbReference type="InterPro" id="IPR045026">
    <property type="entry name" value="LIMYB"/>
</dbReference>
<proteinExistence type="predicted"/>
<gene>
    <name evidence="3" type="ORF">ILEXP_LOCUS15402</name>
</gene>
<dbReference type="Proteomes" id="UP001642360">
    <property type="component" value="Unassembled WGS sequence"/>
</dbReference>
<reference evidence="3 4" key="1">
    <citation type="submission" date="2024-02" db="EMBL/GenBank/DDBJ databases">
        <authorList>
            <person name="Vignale AGUSTIN F."/>
            <person name="Sosa J E."/>
            <person name="Modenutti C."/>
        </authorList>
    </citation>
    <scope>NUCLEOTIDE SEQUENCE [LARGE SCALE GENOMIC DNA]</scope>
</reference>
<accession>A0ABC8RSR2</accession>
<dbReference type="Pfam" id="PF12776">
    <property type="entry name" value="Myb_DNA-bind_3"/>
    <property type="match status" value="1"/>
</dbReference>
<keyword evidence="4" id="KW-1185">Reference proteome</keyword>